<accession>A0A927PKK2</accession>
<evidence type="ECO:0000256" key="2">
    <source>
        <dbReference type="ARBA" id="ARBA00023315"/>
    </source>
</evidence>
<dbReference type="Pfam" id="PF13302">
    <property type="entry name" value="Acetyltransf_3"/>
    <property type="match status" value="1"/>
</dbReference>
<dbReference type="GO" id="GO:0008999">
    <property type="term" value="F:protein-N-terminal-alanine acetyltransferase activity"/>
    <property type="evidence" value="ECO:0007669"/>
    <property type="project" value="TreeGrafter"/>
</dbReference>
<dbReference type="AlphaFoldDB" id="A0A927PKK2"/>
<evidence type="ECO:0000256" key="1">
    <source>
        <dbReference type="ARBA" id="ARBA00022679"/>
    </source>
</evidence>
<dbReference type="SUPFAM" id="SSF55729">
    <property type="entry name" value="Acyl-CoA N-acyltransferases (Nat)"/>
    <property type="match status" value="1"/>
</dbReference>
<dbReference type="PANTHER" id="PTHR43792:SF8">
    <property type="entry name" value="[RIBOSOMAL PROTEIN US5]-ALANINE N-ACETYLTRANSFERASE"/>
    <property type="match status" value="1"/>
</dbReference>
<keyword evidence="1" id="KW-0808">Transferase</keyword>
<dbReference type="InterPro" id="IPR000182">
    <property type="entry name" value="GNAT_dom"/>
</dbReference>
<dbReference type="GO" id="GO:0005737">
    <property type="term" value="C:cytoplasm"/>
    <property type="evidence" value="ECO:0007669"/>
    <property type="project" value="TreeGrafter"/>
</dbReference>
<evidence type="ECO:0000256" key="3">
    <source>
        <dbReference type="ARBA" id="ARBA00038502"/>
    </source>
</evidence>
<dbReference type="InterPro" id="IPR016181">
    <property type="entry name" value="Acyl_CoA_acyltransferase"/>
</dbReference>
<evidence type="ECO:0000313" key="7">
    <source>
        <dbReference type="Proteomes" id="UP000642993"/>
    </source>
</evidence>
<dbReference type="PROSITE" id="PS51186">
    <property type="entry name" value="GNAT"/>
    <property type="match status" value="1"/>
</dbReference>
<dbReference type="Proteomes" id="UP000642993">
    <property type="component" value="Unassembled WGS sequence"/>
</dbReference>
<keyword evidence="7" id="KW-1185">Reference proteome</keyword>
<proteinExistence type="inferred from homology"/>
<comment type="similarity">
    <text evidence="3">Belongs to the acetyltransferase family. RimJ subfamily.</text>
</comment>
<organism evidence="6 7">
    <name type="scientific">Lolliginicoccus lacisalsi</name>
    <dbReference type="NCBI Taxonomy" id="2742202"/>
    <lineage>
        <taxon>Bacteria</taxon>
        <taxon>Bacillati</taxon>
        <taxon>Actinomycetota</taxon>
        <taxon>Actinomycetes</taxon>
        <taxon>Mycobacteriales</taxon>
        <taxon>Hoyosellaceae</taxon>
        <taxon>Lolliginicoccus</taxon>
    </lineage>
</organism>
<gene>
    <name evidence="6" type="ORF">HT102_06375</name>
</gene>
<name>A0A927PKK2_9ACTN</name>
<comment type="caution">
    <text evidence="6">The sequence shown here is derived from an EMBL/GenBank/DDBJ whole genome shotgun (WGS) entry which is preliminary data.</text>
</comment>
<dbReference type="Gene3D" id="3.40.630.30">
    <property type="match status" value="1"/>
</dbReference>
<dbReference type="InterPro" id="IPR051531">
    <property type="entry name" value="N-acetyltransferase"/>
</dbReference>
<evidence type="ECO:0000256" key="4">
    <source>
        <dbReference type="SAM" id="MobiDB-lite"/>
    </source>
</evidence>
<evidence type="ECO:0000313" key="6">
    <source>
        <dbReference type="EMBL" id="MBD8506105.1"/>
    </source>
</evidence>
<evidence type="ECO:0000259" key="5">
    <source>
        <dbReference type="PROSITE" id="PS51186"/>
    </source>
</evidence>
<feature type="domain" description="N-acetyltransferase" evidence="5">
    <location>
        <begin position="47"/>
        <end position="218"/>
    </location>
</feature>
<sequence length="236" mass="26325">MPHRGRPRHHSRWGGGDRSRRVPRAARVTHPGWPAVVGPITTAAGTILLRPIRLRDASQWSRHRLEDEDYLRPWEPTGEGGWMLRHRPGNWPTICMTLRAAARKGTMMPFAIEANGDFAGQLTVGNIVRGPLSSAWIGYWVARSMAGQGIATAALALGVDHSFTASHLHRLEATVRPENHASRTVLRNVGFREEGLLRRYLHVDGEWRDHTLVALLADELPDSAASRIVRMGKASW</sequence>
<keyword evidence="2" id="KW-0012">Acyltransferase</keyword>
<reference evidence="6" key="1">
    <citation type="submission" date="2020-09" db="EMBL/GenBank/DDBJ databases">
        <title>Hoyosella lacisalsi sp. nov., a halotolerant actinobacterium isolated from soil of Lake Gudzhirganskoe.</title>
        <authorList>
            <person name="Yang Q."/>
            <person name="Guo P.Y."/>
            <person name="Liu S.W."/>
            <person name="Li F.N."/>
            <person name="Sun C.H."/>
        </authorList>
    </citation>
    <scope>NUCLEOTIDE SEQUENCE</scope>
    <source>
        <strain evidence="6">G463</strain>
    </source>
</reference>
<protein>
    <submittedName>
        <fullName evidence="6">GNAT family N-acetyltransferase</fullName>
    </submittedName>
</protein>
<dbReference type="EMBL" id="JACYWE010000003">
    <property type="protein sequence ID" value="MBD8506105.1"/>
    <property type="molecule type" value="Genomic_DNA"/>
</dbReference>
<feature type="compositionally biased region" description="Basic residues" evidence="4">
    <location>
        <begin position="1"/>
        <end position="12"/>
    </location>
</feature>
<feature type="region of interest" description="Disordered" evidence="4">
    <location>
        <begin position="1"/>
        <end position="22"/>
    </location>
</feature>
<dbReference type="PANTHER" id="PTHR43792">
    <property type="entry name" value="GNAT FAMILY, PUTATIVE (AFU_ORTHOLOGUE AFUA_3G00765)-RELATED-RELATED"/>
    <property type="match status" value="1"/>
</dbReference>